<protein>
    <recommendedName>
        <fullName evidence="3">Fumarylacetoacetase-like C-terminal domain-containing protein</fullName>
    </recommendedName>
</protein>
<name>A0A6A6CKR5_ZASCE</name>
<dbReference type="AlphaFoldDB" id="A0A6A6CKR5"/>
<keyword evidence="5" id="KW-1185">Reference proteome</keyword>
<dbReference type="EMBL" id="ML993597">
    <property type="protein sequence ID" value="KAF2166309.1"/>
    <property type="molecule type" value="Genomic_DNA"/>
</dbReference>
<dbReference type="GO" id="GO:0006107">
    <property type="term" value="P:oxaloacetate metabolic process"/>
    <property type="evidence" value="ECO:0007669"/>
    <property type="project" value="UniProtKB-ARBA"/>
</dbReference>
<dbReference type="GO" id="GO:0046872">
    <property type="term" value="F:metal ion binding"/>
    <property type="evidence" value="ECO:0007669"/>
    <property type="project" value="UniProtKB-KW"/>
</dbReference>
<proteinExistence type="inferred from homology"/>
<evidence type="ECO:0000313" key="4">
    <source>
        <dbReference type="EMBL" id="KAF2166309.1"/>
    </source>
</evidence>
<dbReference type="PANTHER" id="PTHR11820">
    <property type="entry name" value="ACYLPYRUVASE"/>
    <property type="match status" value="1"/>
</dbReference>
<keyword evidence="2" id="KW-0479">Metal-binding</keyword>
<dbReference type="SUPFAM" id="SSF56529">
    <property type="entry name" value="FAH"/>
    <property type="match status" value="1"/>
</dbReference>
<dbReference type="GeneID" id="54570356"/>
<dbReference type="Gene3D" id="3.90.850.10">
    <property type="entry name" value="Fumarylacetoacetase-like, C-terminal domain"/>
    <property type="match status" value="1"/>
</dbReference>
<dbReference type="PANTHER" id="PTHR11820:SF112">
    <property type="entry name" value="FUMARYLACETOACETATE HYDROLASE FAMILY PROTEIN (AFU_ORTHOLOGUE AFUA_1G02370)-RELATED"/>
    <property type="match status" value="1"/>
</dbReference>
<dbReference type="Pfam" id="PF01557">
    <property type="entry name" value="FAA_hydrolase"/>
    <property type="match status" value="1"/>
</dbReference>
<accession>A0A6A6CKR5</accession>
<dbReference type="InterPro" id="IPR011234">
    <property type="entry name" value="Fumarylacetoacetase-like_C"/>
</dbReference>
<dbReference type="Proteomes" id="UP000799537">
    <property type="component" value="Unassembled WGS sequence"/>
</dbReference>
<feature type="domain" description="Fumarylacetoacetase-like C-terminal" evidence="3">
    <location>
        <begin position="72"/>
        <end position="279"/>
    </location>
</feature>
<evidence type="ECO:0000313" key="5">
    <source>
        <dbReference type="Proteomes" id="UP000799537"/>
    </source>
</evidence>
<gene>
    <name evidence="4" type="ORF">M409DRAFT_66768</name>
</gene>
<dbReference type="RefSeq" id="XP_033667198.1">
    <property type="nucleotide sequence ID" value="XM_033817084.1"/>
</dbReference>
<dbReference type="GO" id="GO:0050163">
    <property type="term" value="F:oxaloacetate tautomerase activity"/>
    <property type="evidence" value="ECO:0007669"/>
    <property type="project" value="UniProtKB-ARBA"/>
</dbReference>
<organism evidence="4 5">
    <name type="scientific">Zasmidium cellare ATCC 36951</name>
    <dbReference type="NCBI Taxonomy" id="1080233"/>
    <lineage>
        <taxon>Eukaryota</taxon>
        <taxon>Fungi</taxon>
        <taxon>Dikarya</taxon>
        <taxon>Ascomycota</taxon>
        <taxon>Pezizomycotina</taxon>
        <taxon>Dothideomycetes</taxon>
        <taxon>Dothideomycetidae</taxon>
        <taxon>Mycosphaerellales</taxon>
        <taxon>Mycosphaerellaceae</taxon>
        <taxon>Zasmidium</taxon>
    </lineage>
</organism>
<dbReference type="FunFam" id="3.90.850.10:FF:000002">
    <property type="entry name" value="2-hydroxyhepta-2,4-diene-1,7-dioate isomerase"/>
    <property type="match status" value="1"/>
</dbReference>
<evidence type="ECO:0000259" key="3">
    <source>
        <dbReference type="Pfam" id="PF01557"/>
    </source>
</evidence>
<sequence>MPVPWSHLIRFKAQEDGLIYLGQVDSQVVPDVGVAVFTGRKVSARVVSGTVFEGKVTDALLSPLSIDQVPVILCLGLNYRDYAKESNMPIPDEPVLFLKPHRSLTGPSPQKVSIPGIAQDGSSDYEGELGFFLSRTGRDIAERDAWDYVLGFTCCNDISARNLQFKSSQWSFSKGFDTSTPTGPTLVSPGALSDPHNLRIRTIYNKDYTVQDSSTRELIFSVPYIISYLSQGTTLEKGTLVPTGTPPGIGCMRQPKVVLGDGDEVRVAIENIGILISQVSYSDANSKEVRG</sequence>
<evidence type="ECO:0000256" key="1">
    <source>
        <dbReference type="ARBA" id="ARBA00010211"/>
    </source>
</evidence>
<dbReference type="OrthoDB" id="411064at2759"/>
<reference evidence="4" key="1">
    <citation type="journal article" date="2020" name="Stud. Mycol.">
        <title>101 Dothideomycetes genomes: a test case for predicting lifestyles and emergence of pathogens.</title>
        <authorList>
            <person name="Haridas S."/>
            <person name="Albert R."/>
            <person name="Binder M."/>
            <person name="Bloem J."/>
            <person name="Labutti K."/>
            <person name="Salamov A."/>
            <person name="Andreopoulos B."/>
            <person name="Baker S."/>
            <person name="Barry K."/>
            <person name="Bills G."/>
            <person name="Bluhm B."/>
            <person name="Cannon C."/>
            <person name="Castanera R."/>
            <person name="Culley D."/>
            <person name="Daum C."/>
            <person name="Ezra D."/>
            <person name="Gonzalez J."/>
            <person name="Henrissat B."/>
            <person name="Kuo A."/>
            <person name="Liang C."/>
            <person name="Lipzen A."/>
            <person name="Lutzoni F."/>
            <person name="Magnuson J."/>
            <person name="Mondo S."/>
            <person name="Nolan M."/>
            <person name="Ohm R."/>
            <person name="Pangilinan J."/>
            <person name="Park H.-J."/>
            <person name="Ramirez L."/>
            <person name="Alfaro M."/>
            <person name="Sun H."/>
            <person name="Tritt A."/>
            <person name="Yoshinaga Y."/>
            <person name="Zwiers L.-H."/>
            <person name="Turgeon B."/>
            <person name="Goodwin S."/>
            <person name="Spatafora J."/>
            <person name="Crous P."/>
            <person name="Grigoriev I."/>
        </authorList>
    </citation>
    <scope>NUCLEOTIDE SEQUENCE</scope>
    <source>
        <strain evidence="4">ATCC 36951</strain>
    </source>
</reference>
<comment type="similarity">
    <text evidence="1">Belongs to the FAH family.</text>
</comment>
<dbReference type="InterPro" id="IPR036663">
    <property type="entry name" value="Fumarylacetoacetase_C_sf"/>
</dbReference>
<evidence type="ECO:0000256" key="2">
    <source>
        <dbReference type="ARBA" id="ARBA00022723"/>
    </source>
</evidence>